<dbReference type="EMBL" id="CCXZ01000013">
    <property type="protein sequence ID" value="CEG14452.1"/>
    <property type="molecule type" value="Genomic_DNA"/>
</dbReference>
<dbReference type="AlphaFoldDB" id="A0A0U5FA87"/>
<gene>
    <name evidence="1" type="ORF">XAC3562_110138</name>
</gene>
<reference evidence="1 2" key="1">
    <citation type="submission" date="2014-09" db="EMBL/GenBank/DDBJ databases">
        <authorList>
            <person name="Regsiter A."/>
        </authorList>
    </citation>
    <scope>NUCLEOTIDE SEQUENCE [LARGE SCALE GENOMIC DNA]</scope>
</reference>
<evidence type="ECO:0000313" key="2">
    <source>
        <dbReference type="Proteomes" id="UP000052230"/>
    </source>
</evidence>
<evidence type="ECO:0000313" key="1">
    <source>
        <dbReference type="EMBL" id="CEG14452.1"/>
    </source>
</evidence>
<proteinExistence type="predicted"/>
<comment type="caution">
    <text evidence="1">The sequence shown here is derived from an EMBL/GenBank/DDBJ whole genome shotgun (WGS) entry which is preliminary data.</text>
</comment>
<keyword evidence="2" id="KW-1185">Reference proteome</keyword>
<organism evidence="1 2">
    <name type="scientific">Xanthomonas citri pv. citri</name>
    <dbReference type="NCBI Taxonomy" id="611301"/>
    <lineage>
        <taxon>Bacteria</taxon>
        <taxon>Pseudomonadati</taxon>
        <taxon>Pseudomonadota</taxon>
        <taxon>Gammaproteobacteria</taxon>
        <taxon>Lysobacterales</taxon>
        <taxon>Lysobacteraceae</taxon>
        <taxon>Xanthomonas</taxon>
    </lineage>
</organism>
<dbReference type="Proteomes" id="UP000052230">
    <property type="component" value="Unassembled WGS sequence"/>
</dbReference>
<accession>A0A0U5FA87</accession>
<sequence>MFVAAIGWRVGSSVDNVVVVARQAVIAARVRLCKYRDTRFGIHMSTLRRTVTQPAVCDVGAATSTAQNWSGHKELVSDWSCDNDAQCAPDIFARTVAGQWR</sequence>
<protein>
    <submittedName>
        <fullName evidence="1">Uncharacterized protein</fullName>
    </submittedName>
</protein>
<name>A0A0U5FA87_XANCI</name>